<dbReference type="EC" id="2.7.13.3" evidence="4"/>
<dbReference type="CDD" id="cd00130">
    <property type="entry name" value="PAS"/>
    <property type="match status" value="1"/>
</dbReference>
<dbReference type="Proteomes" id="UP000242957">
    <property type="component" value="Unassembled WGS sequence"/>
</dbReference>
<keyword evidence="18" id="KW-1133">Transmembrane helix</keyword>
<dbReference type="GO" id="GO:0046872">
    <property type="term" value="F:metal ion binding"/>
    <property type="evidence" value="ECO:0007669"/>
    <property type="project" value="UniProtKB-KW"/>
</dbReference>
<evidence type="ECO:0000256" key="9">
    <source>
        <dbReference type="ARBA" id="ARBA00022723"/>
    </source>
</evidence>
<dbReference type="GO" id="GO:0051539">
    <property type="term" value="F:4 iron, 4 sulfur cluster binding"/>
    <property type="evidence" value="ECO:0007669"/>
    <property type="project" value="UniProtKB-KW"/>
</dbReference>
<evidence type="ECO:0000256" key="11">
    <source>
        <dbReference type="ARBA" id="ARBA00023004"/>
    </source>
</evidence>
<feature type="domain" description="PAC" evidence="21">
    <location>
        <begin position="537"/>
        <end position="588"/>
    </location>
</feature>
<dbReference type="InterPro" id="IPR050482">
    <property type="entry name" value="Sensor_HK_TwoCompSys"/>
</dbReference>
<evidence type="ECO:0000256" key="14">
    <source>
        <dbReference type="ARBA" id="ARBA00024827"/>
    </source>
</evidence>
<dbReference type="InterPro" id="IPR001610">
    <property type="entry name" value="PAC"/>
</dbReference>
<dbReference type="CDD" id="cd16917">
    <property type="entry name" value="HATPase_UhpB-NarQ-NarX-like"/>
    <property type="match status" value="1"/>
</dbReference>
<dbReference type="SUPFAM" id="SSF53850">
    <property type="entry name" value="Periplasmic binding protein-like II"/>
    <property type="match status" value="1"/>
</dbReference>
<keyword evidence="11" id="KW-0408">Iron</keyword>
<dbReference type="InterPro" id="IPR036890">
    <property type="entry name" value="HATPase_C_sf"/>
</dbReference>
<dbReference type="Pfam" id="PF08447">
    <property type="entry name" value="PAS_3"/>
    <property type="match status" value="1"/>
</dbReference>
<keyword evidence="7" id="KW-0963">Cytoplasm</keyword>
<dbReference type="Gene3D" id="3.30.450.20">
    <property type="entry name" value="PAS domain"/>
    <property type="match status" value="2"/>
</dbReference>
<evidence type="ECO:0000256" key="12">
    <source>
        <dbReference type="ARBA" id="ARBA00023012"/>
    </source>
</evidence>
<keyword evidence="19" id="KW-0732">Signal</keyword>
<dbReference type="GO" id="GO:0046983">
    <property type="term" value="F:protein dimerization activity"/>
    <property type="evidence" value="ECO:0007669"/>
    <property type="project" value="InterPro"/>
</dbReference>
<evidence type="ECO:0000256" key="8">
    <source>
        <dbReference type="ARBA" id="ARBA00022679"/>
    </source>
</evidence>
<evidence type="ECO:0000313" key="22">
    <source>
        <dbReference type="EMBL" id="SDO36866.1"/>
    </source>
</evidence>
<dbReference type="Pfam" id="PF02518">
    <property type="entry name" value="HATPase_c"/>
    <property type="match status" value="1"/>
</dbReference>
<dbReference type="InterPro" id="IPR003594">
    <property type="entry name" value="HATPase_dom"/>
</dbReference>
<feature type="region of interest" description="Disordered" evidence="17">
    <location>
        <begin position="803"/>
        <end position="822"/>
    </location>
</feature>
<evidence type="ECO:0000259" key="21">
    <source>
        <dbReference type="PROSITE" id="PS50113"/>
    </source>
</evidence>
<feature type="signal peptide" evidence="19">
    <location>
        <begin position="1"/>
        <end position="27"/>
    </location>
</feature>
<feature type="domain" description="Histidine kinase" evidence="20">
    <location>
        <begin position="610"/>
        <end position="805"/>
    </location>
</feature>
<evidence type="ECO:0000256" key="19">
    <source>
        <dbReference type="SAM" id="SignalP"/>
    </source>
</evidence>
<dbReference type="PANTHER" id="PTHR24421">
    <property type="entry name" value="NITRATE/NITRITE SENSOR PROTEIN NARX-RELATED"/>
    <property type="match status" value="1"/>
</dbReference>
<gene>
    <name evidence="22" type="ORF">SAMN05216193_110201</name>
</gene>
<dbReference type="InterPro" id="IPR035965">
    <property type="entry name" value="PAS-like_dom_sf"/>
</dbReference>
<evidence type="ECO:0000256" key="3">
    <source>
        <dbReference type="ARBA" id="ARBA00004496"/>
    </source>
</evidence>
<evidence type="ECO:0000256" key="5">
    <source>
        <dbReference type="ARBA" id="ARBA00017322"/>
    </source>
</evidence>
<name>A0A1H0IZK6_9PSED</name>
<evidence type="ECO:0000256" key="7">
    <source>
        <dbReference type="ARBA" id="ARBA00022490"/>
    </source>
</evidence>
<dbReference type="Gene3D" id="3.40.190.10">
    <property type="entry name" value="Periplasmic binding protein-like II"/>
    <property type="match status" value="2"/>
</dbReference>
<dbReference type="PRINTS" id="PR00344">
    <property type="entry name" value="BCTRLSENSOR"/>
</dbReference>
<keyword evidence="18" id="KW-0812">Transmembrane</keyword>
<evidence type="ECO:0000259" key="20">
    <source>
        <dbReference type="PROSITE" id="PS50109"/>
    </source>
</evidence>
<protein>
    <recommendedName>
        <fullName evidence="5">Oxygen sensor histidine kinase NreB</fullName>
        <ecNumber evidence="4">2.7.13.3</ecNumber>
    </recommendedName>
    <alternativeName>
        <fullName evidence="15">Nitrogen regulation protein B</fullName>
    </alternativeName>
</protein>
<evidence type="ECO:0000256" key="15">
    <source>
        <dbReference type="ARBA" id="ARBA00030800"/>
    </source>
</evidence>
<evidence type="ECO:0000256" key="1">
    <source>
        <dbReference type="ARBA" id="ARBA00000085"/>
    </source>
</evidence>
<keyword evidence="12" id="KW-0902">Two-component regulatory system</keyword>
<dbReference type="CDD" id="cd01007">
    <property type="entry name" value="PBP2_BvgS_HisK_like"/>
    <property type="match status" value="1"/>
</dbReference>
<evidence type="ECO:0000256" key="13">
    <source>
        <dbReference type="ARBA" id="ARBA00023014"/>
    </source>
</evidence>
<dbReference type="InterPro" id="IPR005467">
    <property type="entry name" value="His_kinase_dom"/>
</dbReference>
<dbReference type="SUPFAM" id="SSF55785">
    <property type="entry name" value="PYP-like sensor domain (PAS domain)"/>
    <property type="match status" value="2"/>
</dbReference>
<evidence type="ECO:0000256" key="6">
    <source>
        <dbReference type="ARBA" id="ARBA00022485"/>
    </source>
</evidence>
<keyword evidence="23" id="KW-1185">Reference proteome</keyword>
<dbReference type="STRING" id="198616.SAMN05216193_110201"/>
<dbReference type="SMART" id="SM00062">
    <property type="entry name" value="PBPb"/>
    <property type="match status" value="1"/>
</dbReference>
<dbReference type="EMBL" id="FNIJ01000010">
    <property type="protein sequence ID" value="SDO36866.1"/>
    <property type="molecule type" value="Genomic_DNA"/>
</dbReference>
<evidence type="ECO:0000256" key="18">
    <source>
        <dbReference type="SAM" id="Phobius"/>
    </source>
</evidence>
<dbReference type="Gene3D" id="1.20.5.1930">
    <property type="match status" value="1"/>
</dbReference>
<keyword evidence="9" id="KW-0479">Metal-binding</keyword>
<dbReference type="InterPro" id="IPR013655">
    <property type="entry name" value="PAS_fold_3"/>
</dbReference>
<dbReference type="NCBIfam" id="TIGR00229">
    <property type="entry name" value="sensory_box"/>
    <property type="match status" value="2"/>
</dbReference>
<evidence type="ECO:0000313" key="23">
    <source>
        <dbReference type="Proteomes" id="UP000242957"/>
    </source>
</evidence>
<comment type="cofactor">
    <cofactor evidence="2">
        <name>[4Fe-4S] cluster</name>
        <dbReference type="ChEBI" id="CHEBI:49883"/>
    </cofactor>
</comment>
<proteinExistence type="predicted"/>
<dbReference type="InterPro" id="IPR001638">
    <property type="entry name" value="Solute-binding_3/MltF_N"/>
</dbReference>
<dbReference type="PROSITE" id="PS50113">
    <property type="entry name" value="PAC"/>
    <property type="match status" value="2"/>
</dbReference>
<dbReference type="PANTHER" id="PTHR24421:SF59">
    <property type="entry name" value="OXYGEN SENSOR HISTIDINE KINASE NREB"/>
    <property type="match status" value="1"/>
</dbReference>
<comment type="catalytic activity">
    <reaction evidence="1">
        <text>ATP + protein L-histidine = ADP + protein N-phospho-L-histidine.</text>
        <dbReference type="EC" id="2.7.13.3"/>
    </reaction>
</comment>
<dbReference type="AlphaFoldDB" id="A0A1H0IZK6"/>
<feature type="chain" id="PRO_5017273907" description="Oxygen sensor histidine kinase NreB" evidence="19">
    <location>
        <begin position="28"/>
        <end position="822"/>
    </location>
</feature>
<dbReference type="PROSITE" id="PS50109">
    <property type="entry name" value="HIS_KIN"/>
    <property type="match status" value="1"/>
</dbReference>
<keyword evidence="13" id="KW-0411">Iron-sulfur</keyword>
<dbReference type="Pfam" id="PF07730">
    <property type="entry name" value="HisKA_3"/>
    <property type="match status" value="1"/>
</dbReference>
<dbReference type="InterPro" id="IPR000700">
    <property type="entry name" value="PAS-assoc_C"/>
</dbReference>
<feature type="transmembrane region" description="Helical" evidence="18">
    <location>
        <begin position="279"/>
        <end position="301"/>
    </location>
</feature>
<dbReference type="GO" id="GO:0000155">
    <property type="term" value="F:phosphorelay sensor kinase activity"/>
    <property type="evidence" value="ECO:0007669"/>
    <property type="project" value="InterPro"/>
</dbReference>
<dbReference type="InterPro" id="IPR000014">
    <property type="entry name" value="PAS"/>
</dbReference>
<dbReference type="Gene3D" id="3.30.565.10">
    <property type="entry name" value="Histidine kinase-like ATPase, C-terminal domain"/>
    <property type="match status" value="1"/>
</dbReference>
<dbReference type="InterPro" id="IPR004358">
    <property type="entry name" value="Sig_transdc_His_kin-like_C"/>
</dbReference>
<dbReference type="GO" id="GO:0005737">
    <property type="term" value="C:cytoplasm"/>
    <property type="evidence" value="ECO:0007669"/>
    <property type="project" value="UniProtKB-SubCell"/>
</dbReference>
<keyword evidence="18" id="KW-0472">Membrane</keyword>
<dbReference type="SMART" id="SM00086">
    <property type="entry name" value="PAC"/>
    <property type="match status" value="2"/>
</dbReference>
<dbReference type="SUPFAM" id="SSF55874">
    <property type="entry name" value="ATPase domain of HSP90 chaperone/DNA topoisomerase II/histidine kinase"/>
    <property type="match status" value="1"/>
</dbReference>
<dbReference type="Pfam" id="PF13426">
    <property type="entry name" value="PAS_9"/>
    <property type="match status" value="1"/>
</dbReference>
<evidence type="ECO:0000256" key="16">
    <source>
        <dbReference type="SAM" id="Coils"/>
    </source>
</evidence>
<evidence type="ECO:0000256" key="2">
    <source>
        <dbReference type="ARBA" id="ARBA00001966"/>
    </source>
</evidence>
<dbReference type="GO" id="GO:0016020">
    <property type="term" value="C:membrane"/>
    <property type="evidence" value="ECO:0007669"/>
    <property type="project" value="InterPro"/>
</dbReference>
<keyword evidence="10" id="KW-0418">Kinase</keyword>
<dbReference type="SMART" id="SM00387">
    <property type="entry name" value="HATPase_c"/>
    <property type="match status" value="1"/>
</dbReference>
<keyword evidence="8" id="KW-0808">Transferase</keyword>
<dbReference type="SMART" id="SM00091">
    <property type="entry name" value="PAS"/>
    <property type="match status" value="2"/>
</dbReference>
<keyword evidence="16" id="KW-0175">Coiled coil</keyword>
<feature type="domain" description="PAC" evidence="21">
    <location>
        <begin position="403"/>
        <end position="453"/>
    </location>
</feature>
<dbReference type="Pfam" id="PF00497">
    <property type="entry name" value="SBP_bac_3"/>
    <property type="match status" value="1"/>
</dbReference>
<comment type="function">
    <text evidence="14">Member of the two-component regulatory system NreB/NreC involved in the control of dissimilatory nitrate/nitrite reduction in response to oxygen. NreB functions as a direct oxygen sensor histidine kinase which is autophosphorylated, in the absence of oxygen, probably at the conserved histidine residue, and transfers its phosphate group probably to a conserved aspartate residue of NreC. NreB/NreC activates the expression of the nitrate (narGHJI) and nitrite (nir) reductase operons, as well as the putative nitrate transporter gene narT.</text>
</comment>
<keyword evidence="6" id="KW-0004">4Fe-4S</keyword>
<feature type="coiled-coil region" evidence="16">
    <location>
        <begin position="579"/>
        <end position="606"/>
    </location>
</feature>
<organism evidence="22 23">
    <name type="scientific">Pseudomonas jinjuensis</name>
    <dbReference type="NCBI Taxonomy" id="198616"/>
    <lineage>
        <taxon>Bacteria</taxon>
        <taxon>Pseudomonadati</taxon>
        <taxon>Pseudomonadota</taxon>
        <taxon>Gammaproteobacteria</taxon>
        <taxon>Pseudomonadales</taxon>
        <taxon>Pseudomonadaceae</taxon>
        <taxon>Pseudomonas</taxon>
    </lineage>
</organism>
<accession>A0A1H0IZK6</accession>
<evidence type="ECO:0000256" key="4">
    <source>
        <dbReference type="ARBA" id="ARBA00012438"/>
    </source>
</evidence>
<evidence type="ECO:0000256" key="10">
    <source>
        <dbReference type="ARBA" id="ARBA00022777"/>
    </source>
</evidence>
<sequence>MVSVGMIRLSRCAALALLLFIPFLAQAAVESPGVALDAQQRAWLDAHAPLRVGVVLEPPYVQQDRRTQQLTGANVELLERLAGGLKARLQWVVLDSPAALERAARDGRVDLAAGISQTPASLRDWLFSDPYLRVPRLLVGERGSSGSVEMEKLGAGEPVALRGPGPVAEYLSGTYSALTLRQVESDRAALRQVLAGEARFAVVDEAQLARLGKDAEFAGFAVLADIGYPQLLRIATRRDLPQLAEMVDLALRAIPAKEIDGVHERWLQPKYPRFGESPAFWRSLCLLLGVLLALALAFLAWQKRQGRAVERRLRATQRDIESRHAAEQELRLTQFALDNSTVGILWVNWDSHIRYANRAAGEMLGYGTGELDQRPLSALQPEMNMDRWLNLWRRARNNEEGPLSFEISCLRSDGQWLPTDISLSFLRFRESEYLLVFLTDVTERRRSRKALEESEARLQGIAANVPGLVFRLEPSQPEDHSDFAYISFITGGSEASLGYPPGYLRESGTGIVGLVHPDDRDGYLASQHEAVGSGSNWHWQGRILTRSGEARWVDIKATARQLDGRRLAWDGVVWDITGNKQTELELQQSRAQLRELSAHLESVREEEKARIAREVHDELGQVLTVLKLETSMCELAYGEQDAGLRERLGNMKRLIAQLFQLVRDVATALRPPILDAGIGSAVEWQARRFEARTQIPCLAEVPENPPRLADAKAIGLFRILQEALTNVMRHAQAHTVELALTVEGDELCLRISDDGRGFDPAQVRQGGSFGLVGMRERVLMLGGSLQIDSQPGEGTTLWVRVPLDRPDAPAGEPLKSERGEAQ</sequence>
<dbReference type="InterPro" id="IPR011712">
    <property type="entry name" value="Sig_transdc_His_kin_sub3_dim/P"/>
</dbReference>
<comment type="subcellular location">
    <subcellularLocation>
        <location evidence="3">Cytoplasm</location>
    </subcellularLocation>
</comment>
<evidence type="ECO:0000256" key="17">
    <source>
        <dbReference type="SAM" id="MobiDB-lite"/>
    </source>
</evidence>
<reference evidence="23" key="1">
    <citation type="submission" date="2016-10" db="EMBL/GenBank/DDBJ databases">
        <authorList>
            <person name="Varghese N."/>
            <person name="Submissions S."/>
        </authorList>
    </citation>
    <scope>NUCLEOTIDE SEQUENCE [LARGE SCALE GENOMIC DNA]</scope>
    <source>
        <strain evidence="23">JCM 21621</strain>
    </source>
</reference>